<keyword evidence="8 9" id="KW-0472">Membrane</keyword>
<reference evidence="11 12" key="2">
    <citation type="journal article" date="2008" name="Science">
        <title>Environmental genomics reveals a single-species ecosystem deep within Earth.</title>
        <authorList>
            <person name="Chivian D."/>
            <person name="Brodie E.L."/>
            <person name="Alm E.J."/>
            <person name="Culley D.E."/>
            <person name="Dehal P.S."/>
            <person name="Desantis T.Z."/>
            <person name="Gihring T.M."/>
            <person name="Lapidus A."/>
            <person name="Lin L.H."/>
            <person name="Lowry S.R."/>
            <person name="Moser D.P."/>
            <person name="Richardson P.M."/>
            <person name="Southam G."/>
            <person name="Wanger G."/>
            <person name="Pratt L.M."/>
            <person name="Andersen G.L."/>
            <person name="Hazen T.C."/>
            <person name="Brockman F.J."/>
            <person name="Arkin A.P."/>
            <person name="Onstott T.C."/>
        </authorList>
    </citation>
    <scope>NUCLEOTIDE SEQUENCE [LARGE SCALE GENOMIC DNA]</scope>
    <source>
        <strain evidence="11 12">MP104C</strain>
    </source>
</reference>
<feature type="transmembrane region" description="Helical" evidence="9">
    <location>
        <begin position="63"/>
        <end position="83"/>
    </location>
</feature>
<dbReference type="OrthoDB" id="9787841at2"/>
<dbReference type="InterPro" id="IPR043429">
    <property type="entry name" value="ArtM/GltK/GlnP/TcyL/YhdX-like"/>
</dbReference>
<reference evidence="12" key="1">
    <citation type="submission" date="2007-10" db="EMBL/GenBank/DDBJ databases">
        <title>Complete sequence of chromosome of Desulforudis audaxviator MP104C.</title>
        <authorList>
            <person name="Copeland A."/>
            <person name="Lucas S."/>
            <person name="Lapidus A."/>
            <person name="Barry K."/>
            <person name="Glavina del Rio T."/>
            <person name="Dalin E."/>
            <person name="Tice H."/>
            <person name="Bruce D."/>
            <person name="Pitluck S."/>
            <person name="Lowry S.R."/>
            <person name="Larimer F."/>
            <person name="Land M.L."/>
            <person name="Hauser L."/>
            <person name="Kyrpides N."/>
            <person name="Ivanova N.N."/>
            <person name="Richardson P."/>
        </authorList>
    </citation>
    <scope>NUCLEOTIDE SEQUENCE [LARGE SCALE GENOMIC DNA]</scope>
    <source>
        <strain evidence="12">MP104C</strain>
    </source>
</reference>
<keyword evidence="4" id="KW-1003">Cell membrane</keyword>
<dbReference type="InterPro" id="IPR035906">
    <property type="entry name" value="MetI-like_sf"/>
</dbReference>
<dbReference type="InterPro" id="IPR010065">
    <property type="entry name" value="AA_ABC_transptr_permease_3TM"/>
</dbReference>
<proteinExistence type="inferred from homology"/>
<dbReference type="Proteomes" id="UP000008544">
    <property type="component" value="Chromosome"/>
</dbReference>
<evidence type="ECO:0000256" key="4">
    <source>
        <dbReference type="ARBA" id="ARBA00022475"/>
    </source>
</evidence>
<sequence>MQVIFDALPLLLVGAKLTFQITVLSVGFGCIIGLFAGLCRLSRSRVLRYLATGYVDFFRGTPLLVQIFMLYFGMPQVVEMLQLYLLNEYGIPKMVDVSNVSRYWIAVLGCSLNSGAYIAEIFRAGVQSIERGQMEAARSLGMTQNQAMRYVILPQAFKRVIPPLGNEFIAMLKDTSLLSVIGVEELTRKGQLIIAVNYQSAAIWFAVAMIYLLMTLTFSRIVDWLERRLKTDDRG</sequence>
<evidence type="ECO:0000256" key="3">
    <source>
        <dbReference type="ARBA" id="ARBA00022448"/>
    </source>
</evidence>
<evidence type="ECO:0000256" key="7">
    <source>
        <dbReference type="ARBA" id="ARBA00022989"/>
    </source>
</evidence>
<keyword evidence="5 9" id="KW-0812">Transmembrane</keyword>
<dbReference type="HOGENOM" id="CLU_019602_1_1_9"/>
<evidence type="ECO:0000256" key="2">
    <source>
        <dbReference type="ARBA" id="ARBA00010072"/>
    </source>
</evidence>
<evidence type="ECO:0000313" key="12">
    <source>
        <dbReference type="Proteomes" id="UP000008544"/>
    </source>
</evidence>
<dbReference type="RefSeq" id="WP_012302233.1">
    <property type="nucleotide sequence ID" value="NC_010424.1"/>
</dbReference>
<protein>
    <submittedName>
        <fullName evidence="11">Polar amino acid ABC transporter, inner membrane subunit</fullName>
    </submittedName>
</protein>
<dbReference type="AlphaFoldDB" id="B1I3S8"/>
<feature type="transmembrane region" description="Helical" evidence="9">
    <location>
        <begin position="20"/>
        <end position="42"/>
    </location>
</feature>
<dbReference type="PANTHER" id="PTHR30614">
    <property type="entry name" value="MEMBRANE COMPONENT OF AMINO ACID ABC TRANSPORTER"/>
    <property type="match status" value="1"/>
</dbReference>
<evidence type="ECO:0000259" key="10">
    <source>
        <dbReference type="PROSITE" id="PS50928"/>
    </source>
</evidence>
<organism evidence="11 12">
    <name type="scientific">Desulforudis audaxviator (strain MP104C)</name>
    <dbReference type="NCBI Taxonomy" id="477974"/>
    <lineage>
        <taxon>Bacteria</taxon>
        <taxon>Bacillati</taxon>
        <taxon>Bacillota</taxon>
        <taxon>Clostridia</taxon>
        <taxon>Thermoanaerobacterales</taxon>
        <taxon>Candidatus Desulforudaceae</taxon>
        <taxon>Candidatus Desulforudis</taxon>
    </lineage>
</organism>
<dbReference type="STRING" id="477974.Daud_1136"/>
<dbReference type="SUPFAM" id="SSF161098">
    <property type="entry name" value="MetI-like"/>
    <property type="match status" value="1"/>
</dbReference>
<keyword evidence="6" id="KW-0029">Amino-acid transport</keyword>
<dbReference type="PROSITE" id="PS50928">
    <property type="entry name" value="ABC_TM1"/>
    <property type="match status" value="1"/>
</dbReference>
<dbReference type="KEGG" id="dau:Daud_1136"/>
<feature type="transmembrane region" description="Helical" evidence="9">
    <location>
        <begin position="103"/>
        <end position="122"/>
    </location>
</feature>
<keyword evidence="3 9" id="KW-0813">Transport</keyword>
<dbReference type="Gene3D" id="1.10.3720.10">
    <property type="entry name" value="MetI-like"/>
    <property type="match status" value="1"/>
</dbReference>
<name>B1I3S8_DESAP</name>
<evidence type="ECO:0000256" key="6">
    <source>
        <dbReference type="ARBA" id="ARBA00022970"/>
    </source>
</evidence>
<evidence type="ECO:0000256" key="9">
    <source>
        <dbReference type="RuleBase" id="RU363032"/>
    </source>
</evidence>
<dbReference type="FunFam" id="1.10.3720.10:FF:000033">
    <property type="entry name" value="Polar amino acid ABC transporter permease"/>
    <property type="match status" value="1"/>
</dbReference>
<keyword evidence="12" id="KW-1185">Reference proteome</keyword>
<accession>B1I3S8</accession>
<evidence type="ECO:0000256" key="5">
    <source>
        <dbReference type="ARBA" id="ARBA00022692"/>
    </source>
</evidence>
<comment type="subcellular location">
    <subcellularLocation>
        <location evidence="1 9">Cell membrane</location>
        <topology evidence="1 9">Multi-pass membrane protein</topology>
    </subcellularLocation>
</comment>
<evidence type="ECO:0000256" key="8">
    <source>
        <dbReference type="ARBA" id="ARBA00023136"/>
    </source>
</evidence>
<dbReference type="GO" id="GO:0043190">
    <property type="term" value="C:ATP-binding cassette (ABC) transporter complex"/>
    <property type="evidence" value="ECO:0007669"/>
    <property type="project" value="InterPro"/>
</dbReference>
<feature type="domain" description="ABC transmembrane type-1" evidence="10">
    <location>
        <begin position="15"/>
        <end position="222"/>
    </location>
</feature>
<dbReference type="CDD" id="cd06261">
    <property type="entry name" value="TM_PBP2"/>
    <property type="match status" value="1"/>
</dbReference>
<feature type="transmembrane region" description="Helical" evidence="9">
    <location>
        <begin position="201"/>
        <end position="222"/>
    </location>
</feature>
<dbReference type="Pfam" id="PF00528">
    <property type="entry name" value="BPD_transp_1"/>
    <property type="match status" value="1"/>
</dbReference>
<dbReference type="PANTHER" id="PTHR30614:SF20">
    <property type="entry name" value="GLUTAMINE TRANSPORT SYSTEM PERMEASE PROTEIN GLNP"/>
    <property type="match status" value="1"/>
</dbReference>
<comment type="similarity">
    <text evidence="2">Belongs to the binding-protein-dependent transport system permease family. HisMQ subfamily.</text>
</comment>
<evidence type="ECO:0000256" key="1">
    <source>
        <dbReference type="ARBA" id="ARBA00004651"/>
    </source>
</evidence>
<dbReference type="NCBIfam" id="TIGR01726">
    <property type="entry name" value="HEQRo_perm_3TM"/>
    <property type="match status" value="1"/>
</dbReference>
<dbReference type="GO" id="GO:0022857">
    <property type="term" value="F:transmembrane transporter activity"/>
    <property type="evidence" value="ECO:0007669"/>
    <property type="project" value="InterPro"/>
</dbReference>
<dbReference type="EMBL" id="CP000860">
    <property type="protein sequence ID" value="ACA59647.1"/>
    <property type="molecule type" value="Genomic_DNA"/>
</dbReference>
<gene>
    <name evidence="11" type="ordered locus">Daud_1136</name>
</gene>
<dbReference type="GO" id="GO:0006865">
    <property type="term" value="P:amino acid transport"/>
    <property type="evidence" value="ECO:0007669"/>
    <property type="project" value="UniProtKB-KW"/>
</dbReference>
<keyword evidence="7 9" id="KW-1133">Transmembrane helix</keyword>
<evidence type="ECO:0000313" key="11">
    <source>
        <dbReference type="EMBL" id="ACA59647.1"/>
    </source>
</evidence>
<dbReference type="eggNOG" id="COG0765">
    <property type="taxonomic scope" value="Bacteria"/>
</dbReference>
<dbReference type="InterPro" id="IPR000515">
    <property type="entry name" value="MetI-like"/>
</dbReference>